<sequence>MSFQEDLASLNEYLFYREFTFSSNNFQIQPNQEVELADSILFIGKTLLVFQLKEREEKAIHDAISEEKWFKAKVLTLATSQIRDTLTYLNTGENITLENHRGHAINFNIENISNIQKLVIYKEGKNLPIESRLQKFHKSQTAGYIHLISGGDYLGIVKTLINPAELIEYLSYRIELIENWPYECALVNESALLGHYLRGDMSEPPQPKHTDLVFQLDDLSQSDWDISLIIKKFADQIIFEGNSTNYYPIITALAELKRNELAHFQERYNLSITNIKNSKFTLPYRIVSCRTNIGFIFIPIFKSEWVPHRLKGLQNFTLAHKYEQKLSKCIGITFTLDDHDSYTLDWMYAEFTWEYDQEMEDFISSGPPLRPVKSTEIQRYRFTRVC</sequence>
<protein>
    <submittedName>
        <fullName evidence="1">Uncharacterized protein</fullName>
    </submittedName>
</protein>
<dbReference type="EMBL" id="FOFX01000113">
    <property type="protein sequence ID" value="SEQ62284.1"/>
    <property type="molecule type" value="Genomic_DNA"/>
</dbReference>
<evidence type="ECO:0000313" key="1">
    <source>
        <dbReference type="EMBL" id="SEQ62284.1"/>
    </source>
</evidence>
<dbReference type="Proteomes" id="UP000181998">
    <property type="component" value="Unassembled WGS sequence"/>
</dbReference>
<name>A0A1H9HIZ4_9PROT</name>
<accession>A0A1H9HIZ4</accession>
<dbReference type="OrthoDB" id="8410020at2"/>
<organism evidence="1 2">
    <name type="scientific">Nitrosomonas ureae</name>
    <dbReference type="NCBI Taxonomy" id="44577"/>
    <lineage>
        <taxon>Bacteria</taxon>
        <taxon>Pseudomonadati</taxon>
        <taxon>Pseudomonadota</taxon>
        <taxon>Betaproteobacteria</taxon>
        <taxon>Nitrosomonadales</taxon>
        <taxon>Nitrosomonadaceae</taxon>
        <taxon>Nitrosomonas</taxon>
    </lineage>
</organism>
<dbReference type="RefSeq" id="WP_074722781.1">
    <property type="nucleotide sequence ID" value="NZ_FOFX01000113.1"/>
</dbReference>
<evidence type="ECO:0000313" key="2">
    <source>
        <dbReference type="Proteomes" id="UP000181998"/>
    </source>
</evidence>
<reference evidence="2" key="1">
    <citation type="submission" date="2016-10" db="EMBL/GenBank/DDBJ databases">
        <authorList>
            <person name="Varghese N."/>
            <person name="Submissions S."/>
        </authorList>
    </citation>
    <scope>NUCLEOTIDE SEQUENCE [LARGE SCALE GENOMIC DNA]</scope>
    <source>
        <strain evidence="2">Nm9</strain>
    </source>
</reference>
<dbReference type="AlphaFoldDB" id="A0A1H9HIZ4"/>
<gene>
    <name evidence="1" type="ORF">SAMN05421510_11131</name>
</gene>
<proteinExistence type="predicted"/>